<dbReference type="SMART" id="SM00327">
    <property type="entry name" value="VWA"/>
    <property type="match status" value="1"/>
</dbReference>
<evidence type="ECO:0000313" key="4">
    <source>
        <dbReference type="Proteomes" id="UP000240811"/>
    </source>
</evidence>
<dbReference type="AlphaFoldDB" id="A0A2T4VWU6"/>
<protein>
    <recommendedName>
        <fullName evidence="2">VWFA domain-containing protein</fullName>
    </recommendedName>
</protein>
<gene>
    <name evidence="3" type="ORF">C4617_04360</name>
</gene>
<dbReference type="Pfam" id="PF00092">
    <property type="entry name" value="VWA"/>
    <property type="match status" value="1"/>
</dbReference>
<keyword evidence="1" id="KW-1133">Transmembrane helix</keyword>
<proteinExistence type="predicted"/>
<dbReference type="InterPro" id="IPR002035">
    <property type="entry name" value="VWF_A"/>
</dbReference>
<feature type="domain" description="VWFA" evidence="2">
    <location>
        <begin position="167"/>
        <end position="407"/>
    </location>
</feature>
<feature type="transmembrane region" description="Helical" evidence="1">
    <location>
        <begin position="21"/>
        <end position="43"/>
    </location>
</feature>
<dbReference type="Gene3D" id="3.40.50.410">
    <property type="entry name" value="von Willebrand factor, type A domain"/>
    <property type="match status" value="1"/>
</dbReference>
<dbReference type="InterPro" id="IPR036465">
    <property type="entry name" value="vWFA_dom_sf"/>
</dbReference>
<dbReference type="EMBL" id="PSQJ01000005">
    <property type="protein sequence ID" value="PTL86247.1"/>
    <property type="molecule type" value="Genomic_DNA"/>
</dbReference>
<sequence>MFIFNKKRLLHKIYFYLETKNGMFLIITSFVIMIVFCFIAFAIDISRIYFIKHHIKSSIDNSILRGCSDIAASKKLNTEKTHNIIRKSVLHNISQILPQDKAIEVAQNTTISIQEINHMQYNIELKSGYQLPEKDFFFGSLITRNISNILCEGSGSAIKSSTKDNISIQMVLDVSESMNGYMYMNQNNIVRAYGFQQPTTYNQSKEKSFFNKYKKTKQPTTKQPTTKQPMTKIQALKKASLQFIDSLQNNRSNERTSIRVGLISYNDHITSDSVEMSSNLKYITNQIKYKLKASGATNTFYPMQSAYNSLIQNYEIIAHGINQYETLKKFIIFMTDGENSNSNLDYLTLEICQKCRDQGVKIYTILIGNSIRGEDLLRKCSNSAENFYSTTDSKGLIDCFENISDRIQEKVVKINPN</sequence>
<evidence type="ECO:0000256" key="1">
    <source>
        <dbReference type="SAM" id="Phobius"/>
    </source>
</evidence>
<name>A0A2T4VWU6_9HYPH</name>
<dbReference type="PROSITE" id="PS50234">
    <property type="entry name" value="VWFA"/>
    <property type="match status" value="1"/>
</dbReference>
<reference evidence="4" key="1">
    <citation type="submission" date="2018-02" db="EMBL/GenBank/DDBJ databases">
        <title>Genome sequence of Candidatus Liberibacter europaeus.</title>
        <authorList>
            <person name="Frampton R.A."/>
            <person name="Thompson S.M."/>
            <person name="David C."/>
            <person name="Addison S.M."/>
            <person name="Smith G.R."/>
        </authorList>
    </citation>
    <scope>NUCLEOTIDE SEQUENCE [LARGE SCALE GENOMIC DNA]</scope>
</reference>
<dbReference type="Proteomes" id="UP000240811">
    <property type="component" value="Unassembled WGS sequence"/>
</dbReference>
<keyword evidence="1" id="KW-0472">Membrane</keyword>
<organism evidence="3 4">
    <name type="scientific">Candidatus Liberibacter europaeus</name>
    <dbReference type="NCBI Taxonomy" id="744859"/>
    <lineage>
        <taxon>Bacteria</taxon>
        <taxon>Pseudomonadati</taxon>
        <taxon>Pseudomonadota</taxon>
        <taxon>Alphaproteobacteria</taxon>
        <taxon>Hyphomicrobiales</taxon>
        <taxon>Rhizobiaceae</taxon>
        <taxon>Liberibacter</taxon>
    </lineage>
</organism>
<evidence type="ECO:0000313" key="3">
    <source>
        <dbReference type="EMBL" id="PTL86247.1"/>
    </source>
</evidence>
<accession>A0A2T4VWU6</accession>
<dbReference type="SUPFAM" id="SSF53300">
    <property type="entry name" value="vWA-like"/>
    <property type="match status" value="1"/>
</dbReference>
<evidence type="ECO:0000259" key="2">
    <source>
        <dbReference type="PROSITE" id="PS50234"/>
    </source>
</evidence>
<dbReference type="CDD" id="cd00198">
    <property type="entry name" value="vWFA"/>
    <property type="match status" value="1"/>
</dbReference>
<keyword evidence="1" id="KW-0812">Transmembrane</keyword>
<comment type="caution">
    <text evidence="3">The sequence shown here is derived from an EMBL/GenBank/DDBJ whole genome shotgun (WGS) entry which is preliminary data.</text>
</comment>